<dbReference type="AlphaFoldDB" id="A0A7C0VC05"/>
<dbReference type="Proteomes" id="UP000885847">
    <property type="component" value="Unassembled WGS sequence"/>
</dbReference>
<sequence>MGERYLICGAGGFIGSHMARRLYEEGNFVRVVDIKWDGFMEEPYYTEKITLDLRNYENCLIATEDIVYVFQFAADMGGIGYITSIGADIMKNSALININMLRASVENRVKRIFFSSSACVYPEFKQLDEVAPALKEEDAIPAQPDSFYGWEKLFSEQLYTAFHRDYGIEVRIARYHNIYGPYGTYEGGREKAPAALCRKIALSPDPGVIEIWGDGNQKRSFCFIDDAIEGSLRLMHSDFMGPLNIGSDELVTINQLADMIIEISGKKIEKKYDLTKPQGVRGRNSDNTLIKKVLGWAPSTPLREGIEKTYRWIEEELRKQNRIK</sequence>
<evidence type="ECO:0000313" key="3">
    <source>
        <dbReference type="EMBL" id="HDI82688.1"/>
    </source>
</evidence>
<comment type="caution">
    <text evidence="3">The sequence shown here is derived from an EMBL/GenBank/DDBJ whole genome shotgun (WGS) entry which is preliminary data.</text>
</comment>
<feature type="domain" description="NAD-dependent epimerase/dehydratase" evidence="2">
    <location>
        <begin position="6"/>
        <end position="237"/>
    </location>
</feature>
<evidence type="ECO:0000259" key="2">
    <source>
        <dbReference type="Pfam" id="PF01370"/>
    </source>
</evidence>
<dbReference type="SUPFAM" id="SSF51735">
    <property type="entry name" value="NAD(P)-binding Rossmann-fold domains"/>
    <property type="match status" value="1"/>
</dbReference>
<accession>A0A7C0VC05</accession>
<proteinExistence type="predicted"/>
<dbReference type="Gene3D" id="3.40.50.720">
    <property type="entry name" value="NAD(P)-binding Rossmann-like Domain"/>
    <property type="match status" value="1"/>
</dbReference>
<evidence type="ECO:0000256" key="1">
    <source>
        <dbReference type="ARBA" id="ARBA00023027"/>
    </source>
</evidence>
<dbReference type="PANTHER" id="PTHR43574">
    <property type="entry name" value="EPIMERASE-RELATED"/>
    <property type="match status" value="1"/>
</dbReference>
<keyword evidence="1" id="KW-0520">NAD</keyword>
<protein>
    <submittedName>
        <fullName evidence="3">NAD-dependent epimerase/dehydratase family protein</fullName>
    </submittedName>
</protein>
<dbReference type="Pfam" id="PF01370">
    <property type="entry name" value="Epimerase"/>
    <property type="match status" value="1"/>
</dbReference>
<gene>
    <name evidence="3" type="ORF">ENF18_02710</name>
</gene>
<name>A0A7C0VC05_UNCW3</name>
<dbReference type="EMBL" id="DQWE01000122">
    <property type="protein sequence ID" value="HDI82688.1"/>
    <property type="molecule type" value="Genomic_DNA"/>
</dbReference>
<dbReference type="InterPro" id="IPR001509">
    <property type="entry name" value="Epimerase_deHydtase"/>
</dbReference>
<dbReference type="InterPro" id="IPR036291">
    <property type="entry name" value="NAD(P)-bd_dom_sf"/>
</dbReference>
<reference evidence="3" key="1">
    <citation type="journal article" date="2020" name="mSystems">
        <title>Genome- and Community-Level Interaction Insights into Carbon Utilization and Element Cycling Functions of Hydrothermarchaeota in Hydrothermal Sediment.</title>
        <authorList>
            <person name="Zhou Z."/>
            <person name="Liu Y."/>
            <person name="Xu W."/>
            <person name="Pan J."/>
            <person name="Luo Z.H."/>
            <person name="Li M."/>
        </authorList>
    </citation>
    <scope>NUCLEOTIDE SEQUENCE [LARGE SCALE GENOMIC DNA]</scope>
    <source>
        <strain evidence="3">HyVt-102</strain>
    </source>
</reference>
<organism evidence="3">
    <name type="scientific">candidate division WOR-3 bacterium</name>
    <dbReference type="NCBI Taxonomy" id="2052148"/>
    <lineage>
        <taxon>Bacteria</taxon>
        <taxon>Bacteria division WOR-3</taxon>
    </lineage>
</organism>
<dbReference type="Gene3D" id="3.90.25.10">
    <property type="entry name" value="UDP-galactose 4-epimerase, domain 1"/>
    <property type="match status" value="1"/>
</dbReference>